<sequence>MQFEASKRHVSSGHDSANNPHREYTTETNIDLLFTTLGNFSTDVLANNNDSYTTDRNRSPYPGKEVSADMSAKRNSSNTSVSWIPIAESDAKTDKARNNYKMSQVGLLFCSGSCRVFEGFR</sequence>
<comment type="caution">
    <text evidence="2">The sequence shown here is derived from an EMBL/GenBank/DDBJ whole genome shotgun (WGS) entry which is preliminary data.</text>
</comment>
<feature type="region of interest" description="Disordered" evidence="1">
    <location>
        <begin position="45"/>
        <end position="79"/>
    </location>
</feature>
<reference evidence="2 3" key="1">
    <citation type="submission" date="2024-03" db="EMBL/GenBank/DDBJ databases">
        <title>The genome assembly and annotation of the cricket Gryllus longicercus Weissman &amp; Gray.</title>
        <authorList>
            <person name="Szrajer S."/>
            <person name="Gray D."/>
            <person name="Ylla G."/>
        </authorList>
    </citation>
    <scope>NUCLEOTIDE SEQUENCE [LARGE SCALE GENOMIC DNA]</scope>
    <source>
        <strain evidence="2">DAG 2021-001</strain>
        <tissue evidence="2">Whole body minus gut</tissue>
    </source>
</reference>
<evidence type="ECO:0000256" key="1">
    <source>
        <dbReference type="SAM" id="MobiDB-lite"/>
    </source>
</evidence>
<evidence type="ECO:0000313" key="2">
    <source>
        <dbReference type="EMBL" id="KAK7788579.1"/>
    </source>
</evidence>
<gene>
    <name evidence="2" type="ORF">R5R35_004959</name>
</gene>
<accession>A0AAN9V3C2</accession>
<dbReference type="AlphaFoldDB" id="A0AAN9V3C2"/>
<feature type="region of interest" description="Disordered" evidence="1">
    <location>
        <begin position="1"/>
        <end position="24"/>
    </location>
</feature>
<name>A0AAN9V3C2_9ORTH</name>
<protein>
    <submittedName>
        <fullName evidence="2">Uncharacterized protein</fullName>
    </submittedName>
</protein>
<proteinExistence type="predicted"/>
<keyword evidence="3" id="KW-1185">Reference proteome</keyword>
<dbReference type="EMBL" id="JAZDUA010001023">
    <property type="protein sequence ID" value="KAK7788579.1"/>
    <property type="molecule type" value="Genomic_DNA"/>
</dbReference>
<evidence type="ECO:0000313" key="3">
    <source>
        <dbReference type="Proteomes" id="UP001378592"/>
    </source>
</evidence>
<dbReference type="Proteomes" id="UP001378592">
    <property type="component" value="Unassembled WGS sequence"/>
</dbReference>
<organism evidence="2 3">
    <name type="scientific">Gryllus longicercus</name>
    <dbReference type="NCBI Taxonomy" id="2509291"/>
    <lineage>
        <taxon>Eukaryota</taxon>
        <taxon>Metazoa</taxon>
        <taxon>Ecdysozoa</taxon>
        <taxon>Arthropoda</taxon>
        <taxon>Hexapoda</taxon>
        <taxon>Insecta</taxon>
        <taxon>Pterygota</taxon>
        <taxon>Neoptera</taxon>
        <taxon>Polyneoptera</taxon>
        <taxon>Orthoptera</taxon>
        <taxon>Ensifera</taxon>
        <taxon>Gryllidea</taxon>
        <taxon>Grylloidea</taxon>
        <taxon>Gryllidae</taxon>
        <taxon>Gryllinae</taxon>
        <taxon>Gryllus</taxon>
    </lineage>
</organism>